<dbReference type="Gene3D" id="3.10.450.10">
    <property type="match status" value="1"/>
</dbReference>
<dbReference type="AlphaFoldDB" id="A0A1Y2B4L4"/>
<proteinExistence type="predicted"/>
<gene>
    <name evidence="1" type="ORF">BCR33DRAFT_745321</name>
</gene>
<reference evidence="1 2" key="1">
    <citation type="submission" date="2016-07" db="EMBL/GenBank/DDBJ databases">
        <title>Pervasive Adenine N6-methylation of Active Genes in Fungi.</title>
        <authorList>
            <consortium name="DOE Joint Genome Institute"/>
            <person name="Mondo S.J."/>
            <person name="Dannebaum R.O."/>
            <person name="Kuo R.C."/>
            <person name="Labutti K."/>
            <person name="Haridas S."/>
            <person name="Kuo A."/>
            <person name="Salamov A."/>
            <person name="Ahrendt S.R."/>
            <person name="Lipzen A."/>
            <person name="Sullivan W."/>
            <person name="Andreopoulos W.B."/>
            <person name="Clum A."/>
            <person name="Lindquist E."/>
            <person name="Daum C."/>
            <person name="Ramamoorthy G.K."/>
            <person name="Gryganskyi A."/>
            <person name="Culley D."/>
            <person name="Magnuson J.K."/>
            <person name="James T.Y."/>
            <person name="O'Malley M.A."/>
            <person name="Stajich J.E."/>
            <person name="Spatafora J.W."/>
            <person name="Visel A."/>
            <person name="Grigoriev I.V."/>
        </authorList>
    </citation>
    <scope>NUCLEOTIDE SEQUENCE [LARGE SCALE GENOMIC DNA]</scope>
    <source>
        <strain evidence="1 2">JEL800</strain>
    </source>
</reference>
<dbReference type="Proteomes" id="UP000193642">
    <property type="component" value="Unassembled WGS sequence"/>
</dbReference>
<protein>
    <recommendedName>
        <fullName evidence="3">Cystatin domain-containing protein</fullName>
    </recommendedName>
</protein>
<keyword evidence="2" id="KW-1185">Reference proteome</keyword>
<organism evidence="1 2">
    <name type="scientific">Rhizoclosmatium globosum</name>
    <dbReference type="NCBI Taxonomy" id="329046"/>
    <lineage>
        <taxon>Eukaryota</taxon>
        <taxon>Fungi</taxon>
        <taxon>Fungi incertae sedis</taxon>
        <taxon>Chytridiomycota</taxon>
        <taxon>Chytridiomycota incertae sedis</taxon>
        <taxon>Chytridiomycetes</taxon>
        <taxon>Chytridiales</taxon>
        <taxon>Chytriomycetaceae</taxon>
        <taxon>Rhizoclosmatium</taxon>
    </lineage>
</organism>
<evidence type="ECO:0008006" key="3">
    <source>
        <dbReference type="Google" id="ProtNLM"/>
    </source>
</evidence>
<dbReference type="InterPro" id="IPR046350">
    <property type="entry name" value="Cystatin_sf"/>
</dbReference>
<dbReference type="OrthoDB" id="2429551at2759"/>
<evidence type="ECO:0000313" key="1">
    <source>
        <dbReference type="EMBL" id="ORY29490.1"/>
    </source>
</evidence>
<sequence>MSSATINDMGPVHDPSAHEAEVLSTHLVKHAAIHALHQKHKESKVHHFTDAHLNDHISAWKVIKVAEEKVAYGVNYFAKVQIGADKSIHIRVHHNKAPEAQAVWDFYSLHETVKHNEATCIWSLDEPLTYFNA</sequence>
<dbReference type="SUPFAM" id="SSF54403">
    <property type="entry name" value="Cystatin/monellin"/>
    <property type="match status" value="1"/>
</dbReference>
<dbReference type="EMBL" id="MCGO01000088">
    <property type="protein sequence ID" value="ORY29490.1"/>
    <property type="molecule type" value="Genomic_DNA"/>
</dbReference>
<evidence type="ECO:0000313" key="2">
    <source>
        <dbReference type="Proteomes" id="UP000193642"/>
    </source>
</evidence>
<accession>A0A1Y2B4L4</accession>
<name>A0A1Y2B4L4_9FUNG</name>
<comment type="caution">
    <text evidence="1">The sequence shown here is derived from an EMBL/GenBank/DDBJ whole genome shotgun (WGS) entry which is preliminary data.</text>
</comment>